<evidence type="ECO:0000313" key="1">
    <source>
        <dbReference type="EMBL" id="KAI4466557.1"/>
    </source>
</evidence>
<accession>A0ACB9TID6</accession>
<dbReference type="Proteomes" id="UP001056778">
    <property type="component" value="Chromosome 2"/>
</dbReference>
<protein>
    <submittedName>
        <fullName evidence="1">Uncharacterized protein</fullName>
    </submittedName>
</protein>
<dbReference type="EMBL" id="CM043016">
    <property type="protein sequence ID" value="KAI4466557.1"/>
    <property type="molecule type" value="Genomic_DNA"/>
</dbReference>
<proteinExistence type="predicted"/>
<gene>
    <name evidence="1" type="ORF">MML48_2g00000585</name>
</gene>
<organism evidence="1 2">
    <name type="scientific">Holotrichia oblita</name>
    <name type="common">Chafer beetle</name>
    <dbReference type="NCBI Taxonomy" id="644536"/>
    <lineage>
        <taxon>Eukaryota</taxon>
        <taxon>Metazoa</taxon>
        <taxon>Ecdysozoa</taxon>
        <taxon>Arthropoda</taxon>
        <taxon>Hexapoda</taxon>
        <taxon>Insecta</taxon>
        <taxon>Pterygota</taxon>
        <taxon>Neoptera</taxon>
        <taxon>Endopterygota</taxon>
        <taxon>Coleoptera</taxon>
        <taxon>Polyphaga</taxon>
        <taxon>Scarabaeiformia</taxon>
        <taxon>Scarabaeidae</taxon>
        <taxon>Melolonthinae</taxon>
        <taxon>Holotrichia</taxon>
    </lineage>
</organism>
<name>A0ACB9TID6_HOLOL</name>
<evidence type="ECO:0000313" key="2">
    <source>
        <dbReference type="Proteomes" id="UP001056778"/>
    </source>
</evidence>
<keyword evidence="2" id="KW-1185">Reference proteome</keyword>
<sequence>MPGENFDTYLGELKKLAANCNFSQIRDQLIKDRIICGICETKIKDRLLREKDTNGGANTTTDGENQVIGTWNEIKDEKSESSTHKWKEDTRNGNARGAIMKERWSTTRIPKDIAAFVPNDWGLAASDSGWMKREIFYEYVGNIFYPFVLSLNIQFPVILFVDGHKTHLDRKFSNHINCTLPKCYANIAASQYIITKGFRACGLCPWNPDALDYSKCLGKNKSSLASDIRLTPSLPYGAFEKIVGQDKIERFKILKRHEWEDENFLALYNIWKAFHVEEPADEVVIAKNDEFMPVIIESTLPECNSKNDLQTEQFDDVLLNHLYYSKTPERNGVRKIERVPFVMTSSTWKELKDKKEQEKDEQLKQKENRKRERETKKLLRESEKEMKKTNNSLTDLET</sequence>
<comment type="caution">
    <text evidence="1">The sequence shown here is derived from an EMBL/GenBank/DDBJ whole genome shotgun (WGS) entry which is preliminary data.</text>
</comment>
<reference evidence="1" key="1">
    <citation type="submission" date="2022-04" db="EMBL/GenBank/DDBJ databases">
        <title>Chromosome-scale genome assembly of Holotrichia oblita Faldermann.</title>
        <authorList>
            <person name="Rongchong L."/>
        </authorList>
    </citation>
    <scope>NUCLEOTIDE SEQUENCE</scope>
    <source>
        <strain evidence="1">81SQS9</strain>
    </source>
</reference>